<dbReference type="EMBL" id="SORI01000021">
    <property type="protein sequence ID" value="TDY55881.1"/>
    <property type="molecule type" value="Genomic_DNA"/>
</dbReference>
<protein>
    <submittedName>
        <fullName evidence="2">Uncharacterized protein</fullName>
    </submittedName>
</protein>
<dbReference type="OrthoDB" id="5439at2"/>
<proteinExistence type="predicted"/>
<evidence type="ECO:0000256" key="1">
    <source>
        <dbReference type="SAM" id="SignalP"/>
    </source>
</evidence>
<evidence type="ECO:0000313" key="2">
    <source>
        <dbReference type="EMBL" id="TDY55881.1"/>
    </source>
</evidence>
<feature type="chain" id="PRO_5020511987" evidence="1">
    <location>
        <begin position="27"/>
        <end position="156"/>
    </location>
</feature>
<evidence type="ECO:0000313" key="3">
    <source>
        <dbReference type="Proteomes" id="UP000295066"/>
    </source>
</evidence>
<dbReference type="RefSeq" id="WP_133958837.1">
    <property type="nucleotide sequence ID" value="NZ_SORI01000021.1"/>
</dbReference>
<keyword evidence="3" id="KW-1185">Reference proteome</keyword>
<comment type="caution">
    <text evidence="2">The sequence shown here is derived from an EMBL/GenBank/DDBJ whole genome shotgun (WGS) entry which is preliminary data.</text>
</comment>
<accession>A0A4R8M1H2</accession>
<feature type="signal peptide" evidence="1">
    <location>
        <begin position="1"/>
        <end position="26"/>
    </location>
</feature>
<keyword evidence="1" id="KW-0732">Signal</keyword>
<sequence length="156" mass="16420">MKRFRFSGLVLPVLLIILALPGPAAAWTLPDIPGFTGGEVQRTPLEAPSGTFGEWLVRVYRTGGGRTLKATLMTGPGAGELRTPPEGLQTDDRPLGFGSSYEGLTVEGKRALLEEVPTVGLALAVALADDATLTLESSSLSREDLLRAASAFIQAE</sequence>
<organism evidence="2 3">
    <name type="scientific">Aminivibrio pyruvatiphilus</name>
    <dbReference type="NCBI Taxonomy" id="1005740"/>
    <lineage>
        <taxon>Bacteria</taxon>
        <taxon>Thermotogati</taxon>
        <taxon>Synergistota</taxon>
        <taxon>Synergistia</taxon>
        <taxon>Synergistales</taxon>
        <taxon>Aminobacteriaceae</taxon>
        <taxon>Aminivibrio</taxon>
    </lineage>
</organism>
<gene>
    <name evidence="2" type="ORF">C8D99_1216</name>
</gene>
<dbReference type="AlphaFoldDB" id="A0A4R8M1H2"/>
<dbReference type="Proteomes" id="UP000295066">
    <property type="component" value="Unassembled WGS sequence"/>
</dbReference>
<name>A0A4R8M1H2_9BACT</name>
<reference evidence="2 3" key="1">
    <citation type="submission" date="2019-03" db="EMBL/GenBank/DDBJ databases">
        <title>Genomic Encyclopedia of Type Strains, Phase IV (KMG-IV): sequencing the most valuable type-strain genomes for metagenomic binning, comparative biology and taxonomic classification.</title>
        <authorList>
            <person name="Goeker M."/>
        </authorList>
    </citation>
    <scope>NUCLEOTIDE SEQUENCE [LARGE SCALE GENOMIC DNA]</scope>
    <source>
        <strain evidence="2 3">DSM 25964</strain>
    </source>
</reference>